<keyword evidence="2" id="KW-0812">Transmembrane</keyword>
<name>A0A7J6UYS3_THATH</name>
<feature type="transmembrane region" description="Helical" evidence="2">
    <location>
        <begin position="76"/>
        <end position="94"/>
    </location>
</feature>
<keyword evidence="4" id="KW-1185">Reference proteome</keyword>
<dbReference type="OrthoDB" id="8062037at2759"/>
<keyword evidence="2" id="KW-0472">Membrane</keyword>
<dbReference type="PANTHER" id="PTHR46225:SF19">
    <property type="entry name" value="RING-TYPE DOMAIN-CONTAINING PROTEIN"/>
    <property type="match status" value="1"/>
</dbReference>
<feature type="compositionally biased region" description="Polar residues" evidence="1">
    <location>
        <begin position="13"/>
        <end position="30"/>
    </location>
</feature>
<protein>
    <submittedName>
        <fullName evidence="3">E3 ubiquitin-protein ligase</fullName>
    </submittedName>
</protein>
<organism evidence="3 4">
    <name type="scientific">Thalictrum thalictroides</name>
    <name type="common">Rue-anemone</name>
    <name type="synonym">Anemone thalictroides</name>
    <dbReference type="NCBI Taxonomy" id="46969"/>
    <lineage>
        <taxon>Eukaryota</taxon>
        <taxon>Viridiplantae</taxon>
        <taxon>Streptophyta</taxon>
        <taxon>Embryophyta</taxon>
        <taxon>Tracheophyta</taxon>
        <taxon>Spermatophyta</taxon>
        <taxon>Magnoliopsida</taxon>
        <taxon>Ranunculales</taxon>
        <taxon>Ranunculaceae</taxon>
        <taxon>Thalictroideae</taxon>
        <taxon>Thalictrum</taxon>
    </lineage>
</organism>
<gene>
    <name evidence="3" type="ORF">FRX31_033080</name>
</gene>
<evidence type="ECO:0000256" key="2">
    <source>
        <dbReference type="SAM" id="Phobius"/>
    </source>
</evidence>
<feature type="compositionally biased region" description="Low complexity" evidence="1">
    <location>
        <begin position="32"/>
        <end position="49"/>
    </location>
</feature>
<accession>A0A7J6UYS3</accession>
<evidence type="ECO:0000313" key="3">
    <source>
        <dbReference type="EMBL" id="KAF5177332.1"/>
    </source>
</evidence>
<evidence type="ECO:0000313" key="4">
    <source>
        <dbReference type="Proteomes" id="UP000554482"/>
    </source>
</evidence>
<dbReference type="Proteomes" id="UP000554482">
    <property type="component" value="Unassembled WGS sequence"/>
</dbReference>
<comment type="caution">
    <text evidence="3">The sequence shown here is derived from an EMBL/GenBank/DDBJ whole genome shotgun (WGS) entry which is preliminary data.</text>
</comment>
<dbReference type="PANTHER" id="PTHR46225">
    <property type="entry name" value="C3H4 TYPE ZINC FINGER PROTEIN"/>
    <property type="match status" value="1"/>
</dbReference>
<reference evidence="3 4" key="1">
    <citation type="submission" date="2020-06" db="EMBL/GenBank/DDBJ databases">
        <title>Transcriptomic and genomic resources for Thalictrum thalictroides and T. hernandezii: Facilitating candidate gene discovery in an emerging model plant lineage.</title>
        <authorList>
            <person name="Arias T."/>
            <person name="Riano-Pachon D.M."/>
            <person name="Di Stilio V.S."/>
        </authorList>
    </citation>
    <scope>NUCLEOTIDE SEQUENCE [LARGE SCALE GENOMIC DNA]</scope>
    <source>
        <strain evidence="4">cv. WT478/WT964</strain>
        <tissue evidence="3">Leaves</tissue>
    </source>
</reference>
<feature type="region of interest" description="Disordered" evidence="1">
    <location>
        <begin position="9"/>
        <end position="68"/>
    </location>
</feature>
<keyword evidence="2" id="KW-1133">Transmembrane helix</keyword>
<dbReference type="EMBL" id="JABWDY010041527">
    <property type="protein sequence ID" value="KAF5177332.1"/>
    <property type="molecule type" value="Genomic_DNA"/>
</dbReference>
<proteinExistence type="predicted"/>
<feature type="transmembrane region" description="Helical" evidence="2">
    <location>
        <begin position="106"/>
        <end position="139"/>
    </location>
</feature>
<evidence type="ECO:0000256" key="1">
    <source>
        <dbReference type="SAM" id="MobiDB-lite"/>
    </source>
</evidence>
<sequence length="230" mass="25617">MVFVCMEYRQRHPSSSSPMEARTLQNNSADLENGNGNESSGSSTSSSQEDSGDYTGERQEGEESTSESVANHLESANTMFSFIWWLIGFYWVSAAGPDLTRDAPQLYWLCIVFVAFDVFFVIFCVALACVIGIAVCCFLPCIIAILIVKGSLMDKVDTVGRHEFFGFEEPHYLQISTTSSNYEIKLPVGSNRTMPAVIKRSQLNVSFLTDVALLKQVKRRRVKSSQQDCS</sequence>
<dbReference type="AlphaFoldDB" id="A0A7J6UYS3"/>